<dbReference type="RefSeq" id="WP_265546521.1">
    <property type="nucleotide sequence ID" value="NZ_CP098740.1"/>
</dbReference>
<dbReference type="SUPFAM" id="SSF56059">
    <property type="entry name" value="Glutathione synthetase ATP-binding domain-like"/>
    <property type="match status" value="1"/>
</dbReference>
<keyword evidence="7" id="KW-1185">Reference proteome</keyword>
<feature type="domain" description="ATP-grasp" evidence="5">
    <location>
        <begin position="129"/>
        <end position="330"/>
    </location>
</feature>
<sequence>MNAGHRDRTSDRTIVVCKYQPELLAALLDHEARTADVCLVIERSDVLYESPDPGLLGRCRKVYTVSGFDSLAELSAVAVDLRQTCPPVVQVHNQDERSQFGSGYLRLLLDPSVPGARHHVALRDKRLMKELVGGAGVPVARFRSLADPRDADAVAAVARELSAPLIVKPVAGYGASATEKVECGEELGAVAAGLKFEVGQRAGQLMVEEFVPGEELAIDAIWSGGEPLTFVVHRYLYPRMQVLGGALDGSLILAPAEHPGLYARIKDMHKRFNPALGIHDGPSHLEVFVREDGELVFSEVATRPGGGWIQLMIGAYHGRSTSDLIAEAAHTGSVTLPGAPWPHIGGLHIRPAAPGVIVSMPGDDELAAFPGAVAWHRRREVGDRARISGPSDWYFHLVLGADTEEGLYETCERAARTFTVETAESAPPVRGRAVARRA</sequence>
<evidence type="ECO:0000256" key="1">
    <source>
        <dbReference type="ARBA" id="ARBA00022598"/>
    </source>
</evidence>
<evidence type="ECO:0000256" key="4">
    <source>
        <dbReference type="PROSITE-ProRule" id="PRU00409"/>
    </source>
</evidence>
<dbReference type="InterPro" id="IPR011761">
    <property type="entry name" value="ATP-grasp"/>
</dbReference>
<evidence type="ECO:0000256" key="3">
    <source>
        <dbReference type="ARBA" id="ARBA00022840"/>
    </source>
</evidence>
<dbReference type="InterPro" id="IPR052032">
    <property type="entry name" value="ATP-dep_AA_Ligase"/>
</dbReference>
<evidence type="ECO:0000259" key="5">
    <source>
        <dbReference type="PROSITE" id="PS50975"/>
    </source>
</evidence>
<keyword evidence="2 4" id="KW-0547">Nucleotide-binding</keyword>
<dbReference type="Pfam" id="PF13535">
    <property type="entry name" value="ATP-grasp_4"/>
    <property type="match status" value="1"/>
</dbReference>
<evidence type="ECO:0000256" key="2">
    <source>
        <dbReference type="ARBA" id="ARBA00022741"/>
    </source>
</evidence>
<name>A0ABY6Q064_9ACTN</name>
<keyword evidence="3 4" id="KW-0067">ATP-binding</keyword>
<dbReference type="EMBL" id="CP098740">
    <property type="protein sequence ID" value="UZK58005.1"/>
    <property type="molecule type" value="Genomic_DNA"/>
</dbReference>
<dbReference type="PANTHER" id="PTHR43585">
    <property type="entry name" value="FUMIPYRROLE BIOSYNTHESIS PROTEIN C"/>
    <property type="match status" value="1"/>
</dbReference>
<dbReference type="Gene3D" id="3.30.470.20">
    <property type="entry name" value="ATP-grasp fold, B domain"/>
    <property type="match status" value="1"/>
</dbReference>
<keyword evidence="1" id="KW-0436">Ligase</keyword>
<protein>
    <submittedName>
        <fullName evidence="6">ATP-grasp domain-containing protein</fullName>
    </submittedName>
</protein>
<dbReference type="PROSITE" id="PS50975">
    <property type="entry name" value="ATP_GRASP"/>
    <property type="match status" value="1"/>
</dbReference>
<gene>
    <name evidence="6" type="ORF">NEH16_31450</name>
</gene>
<proteinExistence type="predicted"/>
<evidence type="ECO:0000313" key="7">
    <source>
        <dbReference type="Proteomes" id="UP001164963"/>
    </source>
</evidence>
<reference evidence="6" key="1">
    <citation type="journal article" date="2022" name="Front. Microbiol.">
        <title>Mirubactin C rescues the lethal effect of cell wall biosynthesis mutations in Bacillus subtilis.</title>
        <authorList>
            <person name="Kepplinger B."/>
            <person name="Wen X."/>
            <person name="Tyler A.R."/>
            <person name="Kim B.Y."/>
            <person name="Brown J."/>
            <person name="Banks P."/>
            <person name="Dashti Y."/>
            <person name="Mackenzie E.S."/>
            <person name="Wills C."/>
            <person name="Kawai Y."/>
            <person name="Waldron K.J."/>
            <person name="Allenby N.E.E."/>
            <person name="Wu L.J."/>
            <person name="Hall M.J."/>
            <person name="Errington J."/>
        </authorList>
    </citation>
    <scope>NUCLEOTIDE SEQUENCE</scope>
    <source>
        <strain evidence="6">MDA8-470</strain>
    </source>
</reference>
<dbReference type="PANTHER" id="PTHR43585:SF2">
    <property type="entry name" value="ATP-GRASP ENZYME FSQD"/>
    <property type="match status" value="1"/>
</dbReference>
<evidence type="ECO:0000313" key="6">
    <source>
        <dbReference type="EMBL" id="UZK58005.1"/>
    </source>
</evidence>
<organism evidence="6 7">
    <name type="scientific">Streptomyces drozdowiczii</name>
    <dbReference type="NCBI Taxonomy" id="202862"/>
    <lineage>
        <taxon>Bacteria</taxon>
        <taxon>Bacillati</taxon>
        <taxon>Actinomycetota</taxon>
        <taxon>Actinomycetes</taxon>
        <taxon>Kitasatosporales</taxon>
        <taxon>Streptomycetaceae</taxon>
        <taxon>Streptomyces</taxon>
    </lineage>
</organism>
<accession>A0ABY6Q064</accession>
<dbReference type="Proteomes" id="UP001164963">
    <property type="component" value="Chromosome"/>
</dbReference>